<sequence>MSNTELIKSRREALNKRYKELVEQAYNLRQTDFALSDFSEFKAIELLDEINRLNYLSRDIIQPVS</sequence>
<dbReference type="NCBIfam" id="NF033487">
    <property type="entry name" value="Lacal_2735_fam"/>
    <property type="match status" value="1"/>
</dbReference>
<dbReference type="AlphaFoldDB" id="A0A5C7GEN4"/>
<dbReference type="InterPro" id="IPR045493">
    <property type="entry name" value="DUF6435"/>
</dbReference>
<name>A0A5C7GEN4_9FLAO</name>
<evidence type="ECO:0000313" key="3">
    <source>
        <dbReference type="Proteomes" id="UP000321080"/>
    </source>
</evidence>
<protein>
    <submittedName>
        <fullName evidence="2">Lacal_2735 family protein</fullName>
    </submittedName>
</protein>
<proteinExistence type="predicted"/>
<keyword evidence="1" id="KW-0175">Coiled coil</keyword>
<gene>
    <name evidence="2" type="ORF">FUA22_15655</name>
</gene>
<keyword evidence="3" id="KW-1185">Reference proteome</keyword>
<evidence type="ECO:0000256" key="1">
    <source>
        <dbReference type="SAM" id="Coils"/>
    </source>
</evidence>
<accession>A0A5C7GEN4</accession>
<dbReference type="Proteomes" id="UP000321080">
    <property type="component" value="Unassembled WGS sequence"/>
</dbReference>
<dbReference type="EMBL" id="VRKQ01000018">
    <property type="protein sequence ID" value="TXG35187.1"/>
    <property type="molecule type" value="Genomic_DNA"/>
</dbReference>
<comment type="caution">
    <text evidence="2">The sequence shown here is derived from an EMBL/GenBank/DDBJ whole genome shotgun (WGS) entry which is preliminary data.</text>
</comment>
<dbReference type="OrthoDB" id="1453925at2"/>
<feature type="coiled-coil region" evidence="1">
    <location>
        <begin position="4"/>
        <end position="31"/>
    </location>
</feature>
<evidence type="ECO:0000313" key="2">
    <source>
        <dbReference type="EMBL" id="TXG35187.1"/>
    </source>
</evidence>
<dbReference type="RefSeq" id="WP_147769530.1">
    <property type="nucleotide sequence ID" value="NZ_VRKQ01000018.1"/>
</dbReference>
<reference evidence="2 3" key="1">
    <citation type="submission" date="2019-08" db="EMBL/GenBank/DDBJ databases">
        <title>Seonamhaeicola sediminis sp. nov., isolated from marine sediment.</title>
        <authorList>
            <person name="Cao W.R."/>
        </authorList>
    </citation>
    <scope>NUCLEOTIDE SEQUENCE [LARGE SCALE GENOMIC DNA]</scope>
    <source>
        <strain evidence="2 3">1505</strain>
    </source>
</reference>
<organism evidence="2 3">
    <name type="scientific">Seonamhaeicola maritimus</name>
    <dbReference type="NCBI Taxonomy" id="2591822"/>
    <lineage>
        <taxon>Bacteria</taxon>
        <taxon>Pseudomonadati</taxon>
        <taxon>Bacteroidota</taxon>
        <taxon>Flavobacteriia</taxon>
        <taxon>Flavobacteriales</taxon>
        <taxon>Flavobacteriaceae</taxon>
    </lineage>
</organism>